<dbReference type="GO" id="GO:0008028">
    <property type="term" value="F:monocarboxylic acid transmembrane transporter activity"/>
    <property type="evidence" value="ECO:0007669"/>
    <property type="project" value="TreeGrafter"/>
</dbReference>
<feature type="transmembrane region" description="Helical" evidence="2">
    <location>
        <begin position="12"/>
        <end position="41"/>
    </location>
</feature>
<evidence type="ECO:0000256" key="1">
    <source>
        <dbReference type="SAM" id="MobiDB-lite"/>
    </source>
</evidence>
<proteinExistence type="predicted"/>
<keyword evidence="2" id="KW-0472">Membrane</keyword>
<feature type="compositionally biased region" description="Low complexity" evidence="1">
    <location>
        <begin position="111"/>
        <end position="126"/>
    </location>
</feature>
<feature type="transmembrane region" description="Helical" evidence="2">
    <location>
        <begin position="53"/>
        <end position="72"/>
    </location>
</feature>
<protein>
    <submittedName>
        <fullName evidence="3">Solute carrier family 16 member 5</fullName>
    </submittedName>
</protein>
<feature type="region of interest" description="Disordered" evidence="1">
    <location>
        <begin position="111"/>
        <end position="139"/>
    </location>
</feature>
<sequence>MPQAVERADGGWAWVVLLATVVAQGLTLGFPVCVGIFFTDLQHEFQASNSETSWFPSILTAMLHAGGLLLDITNNNFSYVFCMSSFFLISAGLFMGGSFYALQKKEKQGGQAEAEAATSEAAPEQALTAEGPGSEKRPCPEVMYVTSV</sequence>
<organism evidence="3 4">
    <name type="scientific">Rousettus aegyptiacus</name>
    <name type="common">Egyptian fruit bat</name>
    <name type="synonym">Pteropus aegyptiacus</name>
    <dbReference type="NCBI Taxonomy" id="9407"/>
    <lineage>
        <taxon>Eukaryota</taxon>
        <taxon>Metazoa</taxon>
        <taxon>Chordata</taxon>
        <taxon>Craniata</taxon>
        <taxon>Vertebrata</taxon>
        <taxon>Euteleostomi</taxon>
        <taxon>Mammalia</taxon>
        <taxon>Eutheria</taxon>
        <taxon>Laurasiatheria</taxon>
        <taxon>Chiroptera</taxon>
        <taxon>Yinpterochiroptera</taxon>
        <taxon>Pteropodoidea</taxon>
        <taxon>Pteropodidae</taxon>
        <taxon>Rousettinae</taxon>
        <taxon>Rousettus</taxon>
    </lineage>
</organism>
<dbReference type="InterPro" id="IPR050327">
    <property type="entry name" value="Proton-linked_MCT"/>
</dbReference>
<gene>
    <name evidence="3" type="ORF">HJG63_017693</name>
</gene>
<name>A0A7J8GFI3_ROUAE</name>
<keyword evidence="4" id="KW-1185">Reference proteome</keyword>
<dbReference type="PANTHER" id="PTHR11360">
    <property type="entry name" value="MONOCARBOXYLATE TRANSPORTER"/>
    <property type="match status" value="1"/>
</dbReference>
<feature type="transmembrane region" description="Helical" evidence="2">
    <location>
        <begin position="78"/>
        <end position="102"/>
    </location>
</feature>
<comment type="caution">
    <text evidence="3">The sequence shown here is derived from an EMBL/GenBank/DDBJ whole genome shotgun (WGS) entry which is preliminary data.</text>
</comment>
<evidence type="ECO:0000313" key="4">
    <source>
        <dbReference type="Proteomes" id="UP000593571"/>
    </source>
</evidence>
<accession>A0A7J8GFI3</accession>
<keyword evidence="2" id="KW-0812">Transmembrane</keyword>
<dbReference type="GO" id="GO:0016323">
    <property type="term" value="C:basolateral plasma membrane"/>
    <property type="evidence" value="ECO:0007669"/>
    <property type="project" value="TreeGrafter"/>
</dbReference>
<dbReference type="EMBL" id="JACASE010000006">
    <property type="protein sequence ID" value="KAF6458833.1"/>
    <property type="molecule type" value="Genomic_DNA"/>
</dbReference>
<evidence type="ECO:0000313" key="3">
    <source>
        <dbReference type="EMBL" id="KAF6458833.1"/>
    </source>
</evidence>
<reference evidence="3 4" key="1">
    <citation type="journal article" date="2020" name="Nature">
        <title>Six reference-quality genomes reveal evolution of bat adaptations.</title>
        <authorList>
            <person name="Jebb D."/>
            <person name="Huang Z."/>
            <person name="Pippel M."/>
            <person name="Hughes G.M."/>
            <person name="Lavrichenko K."/>
            <person name="Devanna P."/>
            <person name="Winkler S."/>
            <person name="Jermiin L.S."/>
            <person name="Skirmuntt E.C."/>
            <person name="Katzourakis A."/>
            <person name="Burkitt-Gray L."/>
            <person name="Ray D.A."/>
            <person name="Sullivan K.A.M."/>
            <person name="Roscito J.G."/>
            <person name="Kirilenko B.M."/>
            <person name="Davalos L.M."/>
            <person name="Corthals A.P."/>
            <person name="Power M.L."/>
            <person name="Jones G."/>
            <person name="Ransome R.D."/>
            <person name="Dechmann D.K.N."/>
            <person name="Locatelli A.G."/>
            <person name="Puechmaille S.J."/>
            <person name="Fedrigo O."/>
            <person name="Jarvis E.D."/>
            <person name="Hiller M."/>
            <person name="Vernes S.C."/>
            <person name="Myers E.W."/>
            <person name="Teeling E.C."/>
        </authorList>
    </citation>
    <scope>NUCLEOTIDE SEQUENCE [LARGE SCALE GENOMIC DNA]</scope>
    <source>
        <strain evidence="3">MRouAeg1</strain>
        <tissue evidence="3">Muscle</tissue>
    </source>
</reference>
<evidence type="ECO:0000256" key="2">
    <source>
        <dbReference type="SAM" id="Phobius"/>
    </source>
</evidence>
<dbReference type="PANTHER" id="PTHR11360:SF21">
    <property type="entry name" value="MONOCARBOXYLATE TRANSPORTER 6"/>
    <property type="match status" value="1"/>
</dbReference>
<keyword evidence="2" id="KW-1133">Transmembrane helix</keyword>
<dbReference type="Proteomes" id="UP000593571">
    <property type="component" value="Unassembled WGS sequence"/>
</dbReference>
<dbReference type="AlphaFoldDB" id="A0A7J8GFI3"/>